<dbReference type="CDD" id="cd03886">
    <property type="entry name" value="M20_Acy1"/>
    <property type="match status" value="1"/>
</dbReference>
<dbReference type="Gene3D" id="3.40.630.10">
    <property type="entry name" value="Zn peptidases"/>
    <property type="match status" value="1"/>
</dbReference>
<dbReference type="Proteomes" id="UP001165135">
    <property type="component" value="Unassembled WGS sequence"/>
</dbReference>
<dbReference type="InterPro" id="IPR036264">
    <property type="entry name" value="Bact_exopeptidase_dim_dom"/>
</dbReference>
<protein>
    <submittedName>
        <fullName evidence="4">N-acyl-L-amino acid amidohydrolase</fullName>
    </submittedName>
</protein>
<dbReference type="PANTHER" id="PTHR11014:SF63">
    <property type="entry name" value="METALLOPEPTIDASE, PUTATIVE (AFU_ORTHOLOGUE AFUA_6G09600)-RELATED"/>
    <property type="match status" value="1"/>
</dbReference>
<keyword evidence="1" id="KW-0378">Hydrolase</keyword>
<proteinExistence type="predicted"/>
<dbReference type="GO" id="GO:0019877">
    <property type="term" value="P:diaminopimelate biosynthetic process"/>
    <property type="evidence" value="ECO:0007669"/>
    <property type="project" value="UniProtKB-ARBA"/>
</dbReference>
<sequence length="390" mass="40932">MTEHAEIWAALDRHLPDALELRRAIHREPDLSGDESMTREVVLAALPSATSVVKVAETGAVVRIGPSGPAIGIRGELDALPVAEATGVPWASVRPEAMHACGHDVHLAAVIAVARALTESEPPAPLLVVLQPREETYPSGARDIVDHGVLGTEQCAAMIGAHVQPLLSAGQVACTPGGVNASSDEFEIIVHGASGHAAYPHLTSDALLAMSEIVVACQSIVSRSVDPMSSAVVGVSSISAGSAANVIAGRARATGTIRALTPRTRTLLHERITEIAEFIARAHSCTATVTITHGEPVLENDPQLVREIAGQLRHRGLRVTDDLRSLGADDFSYFSERLPSTMLFVGTEGSERLHSPGFLPTDDDVRRTAQALLCGYLGALSHAAPAEVPT</sequence>
<keyword evidence="2" id="KW-0479">Metal-binding</keyword>
<dbReference type="SUPFAM" id="SSF55031">
    <property type="entry name" value="Bacterial exopeptidase dimerisation domain"/>
    <property type="match status" value="1"/>
</dbReference>
<dbReference type="PIRSF" id="PIRSF005962">
    <property type="entry name" value="Pept_M20D_amidohydro"/>
    <property type="match status" value="1"/>
</dbReference>
<feature type="binding site" evidence="2">
    <location>
        <position position="162"/>
    </location>
    <ligand>
        <name>Mn(2+)</name>
        <dbReference type="ChEBI" id="CHEBI:29035"/>
        <label>2</label>
    </ligand>
</feature>
<dbReference type="InterPro" id="IPR011650">
    <property type="entry name" value="Peptidase_M20_dimer"/>
</dbReference>
<organism evidence="4 5">
    <name type="scientific">Actinoallomurus iriomotensis</name>
    <dbReference type="NCBI Taxonomy" id="478107"/>
    <lineage>
        <taxon>Bacteria</taxon>
        <taxon>Bacillati</taxon>
        <taxon>Actinomycetota</taxon>
        <taxon>Actinomycetes</taxon>
        <taxon>Streptosporangiales</taxon>
        <taxon>Thermomonosporaceae</taxon>
        <taxon>Actinoallomurus</taxon>
    </lineage>
</organism>
<feature type="binding site" evidence="2">
    <location>
        <position position="101"/>
    </location>
    <ligand>
        <name>Mn(2+)</name>
        <dbReference type="ChEBI" id="CHEBI:29035"/>
        <label>2</label>
    </ligand>
</feature>
<name>A0A9W6VVT0_9ACTN</name>
<evidence type="ECO:0000256" key="1">
    <source>
        <dbReference type="ARBA" id="ARBA00022801"/>
    </source>
</evidence>
<evidence type="ECO:0000313" key="4">
    <source>
        <dbReference type="EMBL" id="GLY80046.1"/>
    </source>
</evidence>
<gene>
    <name evidence="4" type="ORF">Airi01_083130</name>
</gene>
<dbReference type="PANTHER" id="PTHR11014">
    <property type="entry name" value="PEPTIDASE M20 FAMILY MEMBER"/>
    <property type="match status" value="1"/>
</dbReference>
<comment type="caution">
    <text evidence="4">The sequence shown here is derived from an EMBL/GenBank/DDBJ whole genome shotgun (WGS) entry which is preliminary data.</text>
</comment>
<feature type="domain" description="Peptidase M20 dimerisation" evidence="3">
    <location>
        <begin position="185"/>
        <end position="280"/>
    </location>
</feature>
<dbReference type="RefSeq" id="WP_285632460.1">
    <property type="nucleotide sequence ID" value="NZ_BSTJ01000013.1"/>
</dbReference>
<dbReference type="NCBIfam" id="TIGR01891">
    <property type="entry name" value="amidohydrolases"/>
    <property type="match status" value="1"/>
</dbReference>
<feature type="binding site" evidence="2">
    <location>
        <position position="354"/>
    </location>
    <ligand>
        <name>Mn(2+)</name>
        <dbReference type="ChEBI" id="CHEBI:29035"/>
        <label>2</label>
    </ligand>
</feature>
<keyword evidence="2" id="KW-0464">Manganese</keyword>
<evidence type="ECO:0000313" key="5">
    <source>
        <dbReference type="Proteomes" id="UP001165135"/>
    </source>
</evidence>
<accession>A0A9W6VVT0</accession>
<evidence type="ECO:0000256" key="2">
    <source>
        <dbReference type="PIRSR" id="PIRSR005962-1"/>
    </source>
</evidence>
<dbReference type="EMBL" id="BSTJ01000013">
    <property type="protein sequence ID" value="GLY80046.1"/>
    <property type="molecule type" value="Genomic_DNA"/>
</dbReference>
<dbReference type="Pfam" id="PF07687">
    <property type="entry name" value="M20_dimer"/>
    <property type="match status" value="1"/>
</dbReference>
<dbReference type="InterPro" id="IPR017439">
    <property type="entry name" value="Amidohydrolase"/>
</dbReference>
<feature type="binding site" evidence="2">
    <location>
        <position position="103"/>
    </location>
    <ligand>
        <name>Mn(2+)</name>
        <dbReference type="ChEBI" id="CHEBI:29035"/>
        <label>2</label>
    </ligand>
</feature>
<feature type="binding site" evidence="2">
    <location>
        <position position="135"/>
    </location>
    <ligand>
        <name>Mn(2+)</name>
        <dbReference type="ChEBI" id="CHEBI:29035"/>
        <label>2</label>
    </ligand>
</feature>
<dbReference type="SUPFAM" id="SSF53187">
    <property type="entry name" value="Zn-dependent exopeptidases"/>
    <property type="match status" value="1"/>
</dbReference>
<dbReference type="FunFam" id="3.30.70.360:FF:000001">
    <property type="entry name" value="N-acetyldiaminopimelate deacetylase"/>
    <property type="match status" value="1"/>
</dbReference>
<dbReference type="Pfam" id="PF01546">
    <property type="entry name" value="Peptidase_M20"/>
    <property type="match status" value="1"/>
</dbReference>
<dbReference type="InterPro" id="IPR002933">
    <property type="entry name" value="Peptidase_M20"/>
</dbReference>
<comment type="cofactor">
    <cofactor evidence="2">
        <name>Mn(2+)</name>
        <dbReference type="ChEBI" id="CHEBI:29035"/>
    </cofactor>
    <text evidence="2">The Mn(2+) ion enhances activity.</text>
</comment>
<dbReference type="GO" id="GO:0050118">
    <property type="term" value="F:N-acetyldiaminopimelate deacetylase activity"/>
    <property type="evidence" value="ECO:0007669"/>
    <property type="project" value="UniProtKB-ARBA"/>
</dbReference>
<dbReference type="Gene3D" id="3.30.70.360">
    <property type="match status" value="1"/>
</dbReference>
<reference evidence="4" key="1">
    <citation type="submission" date="2023-03" db="EMBL/GenBank/DDBJ databases">
        <title>Actinoallomurus iriomotensis NBRC 103681.</title>
        <authorList>
            <person name="Ichikawa N."/>
            <person name="Sato H."/>
            <person name="Tonouchi N."/>
        </authorList>
    </citation>
    <scope>NUCLEOTIDE SEQUENCE</scope>
    <source>
        <strain evidence="4">NBRC 103681</strain>
    </source>
</reference>
<dbReference type="GO" id="GO:0046872">
    <property type="term" value="F:metal ion binding"/>
    <property type="evidence" value="ECO:0007669"/>
    <property type="project" value="UniProtKB-KW"/>
</dbReference>
<evidence type="ECO:0000259" key="3">
    <source>
        <dbReference type="Pfam" id="PF07687"/>
    </source>
</evidence>
<dbReference type="AlphaFoldDB" id="A0A9W6VVT0"/>